<dbReference type="Pfam" id="PF01734">
    <property type="entry name" value="Patatin"/>
    <property type="match status" value="1"/>
</dbReference>
<keyword evidence="2" id="KW-0378">Hydrolase</keyword>
<dbReference type="GO" id="GO:0019433">
    <property type="term" value="P:triglyceride catabolic process"/>
    <property type="evidence" value="ECO:0007669"/>
    <property type="project" value="TreeGrafter"/>
</dbReference>
<comment type="caution">
    <text evidence="2">Lacks conserved residue(s) required for the propagation of feature annotation.</text>
</comment>
<dbReference type="AlphaFoldDB" id="A0AAN5C751"/>
<evidence type="ECO:0000256" key="1">
    <source>
        <dbReference type="ARBA" id="ARBA00023098"/>
    </source>
</evidence>
<keyword evidence="2" id="KW-0442">Lipid degradation</keyword>
<dbReference type="GO" id="GO:0005811">
    <property type="term" value="C:lipid droplet"/>
    <property type="evidence" value="ECO:0007669"/>
    <property type="project" value="TreeGrafter"/>
</dbReference>
<accession>A0AAN5C751</accession>
<dbReference type="GO" id="GO:0016020">
    <property type="term" value="C:membrane"/>
    <property type="evidence" value="ECO:0007669"/>
    <property type="project" value="TreeGrafter"/>
</dbReference>
<feature type="short sequence motif" description="GXSXG" evidence="2">
    <location>
        <begin position="130"/>
        <end position="134"/>
    </location>
</feature>
<dbReference type="InterPro" id="IPR016035">
    <property type="entry name" value="Acyl_Trfase/lysoPLipase"/>
</dbReference>
<protein>
    <recommendedName>
        <fullName evidence="4">PNPLA domain-containing protein</fullName>
    </recommendedName>
</protein>
<dbReference type="PANTHER" id="PTHR12406:SF38">
    <property type="entry name" value="PNPLA DOMAIN-CONTAINING PROTEIN"/>
    <property type="match status" value="1"/>
</dbReference>
<evidence type="ECO:0000313" key="5">
    <source>
        <dbReference type="EMBL" id="GMR33155.1"/>
    </source>
</evidence>
<feature type="short sequence motif" description="DGA/G" evidence="2">
    <location>
        <begin position="254"/>
        <end position="256"/>
    </location>
</feature>
<dbReference type="EMBL" id="BTRK01000001">
    <property type="protein sequence ID" value="GMR33155.1"/>
    <property type="molecule type" value="Genomic_DNA"/>
</dbReference>
<feature type="active site" description="Nucleophile" evidence="2">
    <location>
        <position position="132"/>
    </location>
</feature>
<evidence type="ECO:0000256" key="3">
    <source>
        <dbReference type="SAM" id="MobiDB-lite"/>
    </source>
</evidence>
<dbReference type="PANTHER" id="PTHR12406">
    <property type="entry name" value="CALCIUM-INDEPENDENT PHOSPHOLIPASE A2 IPLA2 -RELATED"/>
    <property type="match status" value="1"/>
</dbReference>
<keyword evidence="6" id="KW-1185">Reference proteome</keyword>
<evidence type="ECO:0000256" key="2">
    <source>
        <dbReference type="PROSITE-ProRule" id="PRU01161"/>
    </source>
</evidence>
<name>A0AAN5C751_9BILA</name>
<feature type="region of interest" description="Disordered" evidence="3">
    <location>
        <begin position="1"/>
        <end position="21"/>
    </location>
</feature>
<dbReference type="Gene3D" id="3.40.1090.10">
    <property type="entry name" value="Cytosolic phospholipase A2 catalytic domain"/>
    <property type="match status" value="1"/>
</dbReference>
<organism evidence="5 6">
    <name type="scientific">Pristionchus mayeri</name>
    <dbReference type="NCBI Taxonomy" id="1317129"/>
    <lineage>
        <taxon>Eukaryota</taxon>
        <taxon>Metazoa</taxon>
        <taxon>Ecdysozoa</taxon>
        <taxon>Nematoda</taxon>
        <taxon>Chromadorea</taxon>
        <taxon>Rhabditida</taxon>
        <taxon>Rhabditina</taxon>
        <taxon>Diplogasteromorpha</taxon>
        <taxon>Diplogasteroidea</taxon>
        <taxon>Neodiplogasteridae</taxon>
        <taxon>Pristionchus</taxon>
    </lineage>
</organism>
<dbReference type="GO" id="GO:0005737">
    <property type="term" value="C:cytoplasm"/>
    <property type="evidence" value="ECO:0007669"/>
    <property type="project" value="TreeGrafter"/>
</dbReference>
<dbReference type="PROSITE" id="PS51635">
    <property type="entry name" value="PNPLA"/>
    <property type="match status" value="1"/>
</dbReference>
<proteinExistence type="predicted"/>
<feature type="domain" description="PNPLA" evidence="4">
    <location>
        <begin position="95"/>
        <end position="267"/>
    </location>
</feature>
<evidence type="ECO:0000313" key="6">
    <source>
        <dbReference type="Proteomes" id="UP001328107"/>
    </source>
</evidence>
<dbReference type="GO" id="GO:0004806">
    <property type="term" value="F:triacylglycerol lipase activity"/>
    <property type="evidence" value="ECO:0007669"/>
    <property type="project" value="TreeGrafter"/>
</dbReference>
<dbReference type="SUPFAM" id="SSF52151">
    <property type="entry name" value="FabD/lysophospholipase-like"/>
    <property type="match status" value="1"/>
</dbReference>
<feature type="active site" description="Proton acceptor" evidence="2">
    <location>
        <position position="254"/>
    </location>
</feature>
<keyword evidence="1 2" id="KW-0443">Lipid metabolism</keyword>
<sequence>HCRETVDKERDTSQRRKRGPLKEFADRCKRMVAAVGTIKRDEHPPVAMESSSNTAIEGGSNEKTAEATTPELEQKMECRPPICLIPLKQHSDLGLSMSGCGFLSMYHFGIVKCFLRNGKTLMSRLRRFSGASAGSLVAAMLVLAPEELDRSMETMYDVSDELNNLKFGALTPGFYLGERLVEIVDKFIPQDVSKANHRLFISLTHHKTRENRLVSTYPDREYLIKCLNASCYIPMYSMGLTAPPPVIDGESYIDGGYTNNLPDYSDLRTITVSPFCSKCDISPPDEVGFDWKMTLGNQHMKVNLRNIVRGAQALFPPSRTTLKHYYDQGYRDAFKYLIEHDMLERDPGSSV</sequence>
<dbReference type="FunFam" id="3.40.1090.10:FF:000057">
    <property type="entry name" value="Patatin-like phospholipase domain containing 4, isoform CRA_b"/>
    <property type="match status" value="1"/>
</dbReference>
<evidence type="ECO:0000259" key="4">
    <source>
        <dbReference type="PROSITE" id="PS51635"/>
    </source>
</evidence>
<dbReference type="InterPro" id="IPR033562">
    <property type="entry name" value="PLPL"/>
</dbReference>
<gene>
    <name evidence="5" type="ORF">PMAYCL1PPCAC_03350</name>
</gene>
<comment type="caution">
    <text evidence="5">The sequence shown here is derived from an EMBL/GenBank/DDBJ whole genome shotgun (WGS) entry which is preliminary data.</text>
</comment>
<dbReference type="InterPro" id="IPR002641">
    <property type="entry name" value="PNPLA_dom"/>
</dbReference>
<feature type="region of interest" description="Disordered" evidence="3">
    <location>
        <begin position="44"/>
        <end position="65"/>
    </location>
</feature>
<feature type="non-terminal residue" evidence="5">
    <location>
        <position position="1"/>
    </location>
</feature>
<dbReference type="Proteomes" id="UP001328107">
    <property type="component" value="Unassembled WGS sequence"/>
</dbReference>
<dbReference type="GO" id="GO:0055088">
    <property type="term" value="P:lipid homeostasis"/>
    <property type="evidence" value="ECO:0007669"/>
    <property type="project" value="TreeGrafter"/>
</dbReference>
<reference evidence="6" key="1">
    <citation type="submission" date="2022-10" db="EMBL/GenBank/DDBJ databases">
        <title>Genome assembly of Pristionchus species.</title>
        <authorList>
            <person name="Yoshida K."/>
            <person name="Sommer R.J."/>
        </authorList>
    </citation>
    <scope>NUCLEOTIDE SEQUENCE [LARGE SCALE GENOMIC DNA]</scope>
    <source>
        <strain evidence="6">RS5460</strain>
    </source>
</reference>